<protein>
    <recommendedName>
        <fullName evidence="1">YgjP-like metallopeptidase domain-containing protein</fullName>
    </recommendedName>
</protein>
<proteinExistence type="predicted"/>
<dbReference type="InterPro" id="IPR053136">
    <property type="entry name" value="UTP_pyrophosphatase-like"/>
</dbReference>
<evidence type="ECO:0000313" key="2">
    <source>
        <dbReference type="EMBL" id="PKT80841.1"/>
    </source>
</evidence>
<reference evidence="2 3" key="1">
    <citation type="submission" date="2016-07" db="EMBL/GenBank/DDBJ databases">
        <title>Detection of Helicobacter winghamensis from caecal content of red fox (Vulpes vulpes).</title>
        <authorList>
            <person name="Zanoni R.G."/>
            <person name="Florio D."/>
            <person name="Caffara M."/>
            <person name="Renzi M."/>
            <person name="Parisi A."/>
            <person name="Pasquali F."/>
            <person name="Manfreda G."/>
        </authorList>
    </citation>
    <scope>NUCLEOTIDE SEQUENCE [LARGE SCALE GENOMIC DNA]</scope>
    <source>
        <strain evidence="2 3">295_13</strain>
    </source>
</reference>
<keyword evidence="3" id="KW-1185">Reference proteome</keyword>
<name>A0A2N3PIT8_9HELI</name>
<dbReference type="CDD" id="cd07344">
    <property type="entry name" value="M48_yhfN_like"/>
    <property type="match status" value="1"/>
</dbReference>
<dbReference type="EMBL" id="MBPK01000040">
    <property type="protein sequence ID" value="PKT80841.1"/>
    <property type="molecule type" value="Genomic_DNA"/>
</dbReference>
<sequence length="267" mass="32105">MQLPENFPKNLAFKLVENNHCRGVRMVFDGMGALVLKKHKRISKKYCLEFLNANMEWVLAHFKEMQVFKMRENQMYCFGEWLDFNAVLFELEEAKRLDGVLGRIQKVFKKLESKVEFVLDSTLDLKVLQVRLLQMLWRNAIKDFRYKKVLEILYKDILESYIIKRLDIFTKAMDLYPSAIEFGKSYRQLGCCYAKTRKIRFSLRLSLMPKDCIDSVIIHELAHLKYQNHSKDFWNFVAKFDVNPKRARLWLNAHKENLRIYYKVFKY</sequence>
<dbReference type="RefSeq" id="WP_050754796.1">
    <property type="nucleotide sequence ID" value="NZ_CABKOI010000021.1"/>
</dbReference>
<dbReference type="Proteomes" id="UP000233350">
    <property type="component" value="Unassembled WGS sequence"/>
</dbReference>
<organism evidence="2 3">
    <name type="scientific">Helicobacter winghamensis</name>
    <dbReference type="NCBI Taxonomy" id="157268"/>
    <lineage>
        <taxon>Bacteria</taxon>
        <taxon>Pseudomonadati</taxon>
        <taxon>Campylobacterota</taxon>
        <taxon>Epsilonproteobacteria</taxon>
        <taxon>Campylobacterales</taxon>
        <taxon>Helicobacteraceae</taxon>
        <taxon>Helicobacter</taxon>
    </lineage>
</organism>
<dbReference type="PANTHER" id="PTHR30399">
    <property type="entry name" value="UNCHARACTERIZED PROTEIN YGJP"/>
    <property type="match status" value="1"/>
</dbReference>
<accession>A0A2N3PIT8</accession>
<dbReference type="GeneID" id="97289620"/>
<dbReference type="STRING" id="556267.HWAG_00080"/>
<dbReference type="Gene3D" id="3.30.2010.10">
    <property type="entry name" value="Metalloproteases ('zincins'), catalytic domain"/>
    <property type="match status" value="1"/>
</dbReference>
<comment type="caution">
    <text evidence="2">The sequence shown here is derived from an EMBL/GenBank/DDBJ whole genome shotgun (WGS) entry which is preliminary data.</text>
</comment>
<dbReference type="PANTHER" id="PTHR30399:SF1">
    <property type="entry name" value="UTP PYROPHOSPHATASE"/>
    <property type="match status" value="1"/>
</dbReference>
<dbReference type="AlphaFoldDB" id="A0A2N3PIT8"/>
<dbReference type="Pfam" id="PF01863">
    <property type="entry name" value="YgjP-like"/>
    <property type="match status" value="1"/>
</dbReference>
<evidence type="ECO:0000313" key="3">
    <source>
        <dbReference type="Proteomes" id="UP000233350"/>
    </source>
</evidence>
<dbReference type="OrthoDB" id="5321643at2"/>
<evidence type="ECO:0000259" key="1">
    <source>
        <dbReference type="Pfam" id="PF01863"/>
    </source>
</evidence>
<gene>
    <name evidence="2" type="ORF">BCM31_02450</name>
</gene>
<feature type="domain" description="YgjP-like metallopeptidase" evidence="1">
    <location>
        <begin position="145"/>
        <end position="254"/>
    </location>
</feature>
<dbReference type="InterPro" id="IPR002725">
    <property type="entry name" value="YgjP-like_metallopeptidase"/>
</dbReference>